<comment type="caution">
    <text evidence="2">The sequence shown here is derived from an EMBL/GenBank/DDBJ whole genome shotgun (WGS) entry which is preliminary data.</text>
</comment>
<keyword evidence="1" id="KW-1133">Transmembrane helix</keyword>
<accession>A0ABW2C1I5</accession>
<dbReference type="RefSeq" id="WP_345393432.1">
    <property type="nucleotide sequence ID" value="NZ_BAABLA010000019.1"/>
</dbReference>
<sequence>MTSSNASRLAWRDGDIITVAVTTAIGLFVLIGAWFGASGSGSVSQQMGWLNLGVAGVTVFAAGNALWLLRGRRAVGERRASLVWLDTDEDEQAAPSRAVATESSHLVCIPGAARVHRADCPLVADKHVEPADMAGCRPCGVCTP</sequence>
<keyword evidence="1" id="KW-0472">Membrane</keyword>
<gene>
    <name evidence="2" type="ORF">ACFQGD_18460</name>
</gene>
<organism evidence="2 3">
    <name type="scientific">Haloechinothrix salitolerans</name>
    <dbReference type="NCBI Taxonomy" id="926830"/>
    <lineage>
        <taxon>Bacteria</taxon>
        <taxon>Bacillati</taxon>
        <taxon>Actinomycetota</taxon>
        <taxon>Actinomycetes</taxon>
        <taxon>Pseudonocardiales</taxon>
        <taxon>Pseudonocardiaceae</taxon>
        <taxon>Haloechinothrix</taxon>
    </lineage>
</organism>
<feature type="transmembrane region" description="Helical" evidence="1">
    <location>
        <begin position="49"/>
        <end position="69"/>
    </location>
</feature>
<proteinExistence type="predicted"/>
<protein>
    <submittedName>
        <fullName evidence="2">Uncharacterized protein</fullName>
    </submittedName>
</protein>
<name>A0ABW2C1I5_9PSEU</name>
<evidence type="ECO:0000256" key="1">
    <source>
        <dbReference type="SAM" id="Phobius"/>
    </source>
</evidence>
<reference evidence="3" key="1">
    <citation type="journal article" date="2019" name="Int. J. Syst. Evol. Microbiol.">
        <title>The Global Catalogue of Microorganisms (GCM) 10K type strain sequencing project: providing services to taxonomists for standard genome sequencing and annotation.</title>
        <authorList>
            <consortium name="The Broad Institute Genomics Platform"/>
            <consortium name="The Broad Institute Genome Sequencing Center for Infectious Disease"/>
            <person name="Wu L."/>
            <person name="Ma J."/>
        </authorList>
    </citation>
    <scope>NUCLEOTIDE SEQUENCE [LARGE SCALE GENOMIC DNA]</scope>
    <source>
        <strain evidence="3">KCTC 32255</strain>
    </source>
</reference>
<evidence type="ECO:0000313" key="3">
    <source>
        <dbReference type="Proteomes" id="UP001596337"/>
    </source>
</evidence>
<keyword evidence="1" id="KW-0812">Transmembrane</keyword>
<dbReference type="Proteomes" id="UP001596337">
    <property type="component" value="Unassembled WGS sequence"/>
</dbReference>
<feature type="transmembrane region" description="Helical" evidence="1">
    <location>
        <begin position="16"/>
        <end position="37"/>
    </location>
</feature>
<dbReference type="EMBL" id="JBHSXX010000001">
    <property type="protein sequence ID" value="MFC6869131.1"/>
    <property type="molecule type" value="Genomic_DNA"/>
</dbReference>
<keyword evidence="3" id="KW-1185">Reference proteome</keyword>
<evidence type="ECO:0000313" key="2">
    <source>
        <dbReference type="EMBL" id="MFC6869131.1"/>
    </source>
</evidence>